<dbReference type="Gene3D" id="1.10.1130.10">
    <property type="entry name" value="Flavocytochrome C3, Chain A"/>
    <property type="match status" value="1"/>
</dbReference>
<protein>
    <submittedName>
        <fullName evidence="3">Uncharacterized protein</fullName>
    </submittedName>
</protein>
<feature type="compositionally biased region" description="Basic and acidic residues" evidence="2">
    <location>
        <begin position="35"/>
        <end position="53"/>
    </location>
</feature>
<gene>
    <name evidence="3" type="ORF">SAMN05216369_0703</name>
</gene>
<proteinExistence type="predicted"/>
<dbReference type="InterPro" id="IPR051829">
    <property type="entry name" value="Multiheme_Cytochr_ET"/>
</dbReference>
<sequence length="634" mass="69106">MRISLGNGGFLRRYVALLVIFLSACSDGGSPVGEVIDRSDSGPDRESDSEHEEALPALTTQIEHWSKTGVFMAAADCGECHTASALGDSDSPAVLRMPDPVVSENQPSPDGEDISPFYDWKSSVMANAFTDPYFRATMMHETETFPHLAGLIEDTCLTCHSPMARTHAHQTGVSLVQDDSCTLAEGCYRAEQAVEDPHAREGISCTACHQITDSVLSGDINSGNYEIVDAEHPDAFKIFGPYQNPVGQAMQNRVGYTPQPSQHMSDSKHCASCHDLLTPTIDMETDQPNGEEFPEQAPYTEWVNSDFGPDGSATTSCQQCHMARPEISDNYLTRIAVTPNGTVNSNWPERQPYFPHVMVGGNTWLLETLELFREELGRAEINAEGEFANTAKLTRDLLETAADLVPSAQNLSGNELAFDLTIQNNTGHKLPTSFPSRRVWVATQVTDNNGAVIFSSGFPDENYHLASDAQYTSAECMAAKKPEGFDSSGCYQSHVTQVSSPDDIPVYELVLGSTTDAITHILLYASESLKDNRIPPRGFDITTVPETARPAGVEGDTDFNMNNSGQDTIAYRLTVPETAVPPLTVETTLYYQSIRPTFVEGLHGDHPWIDEFHGVVALNPPPAEVLGSATFQVQ</sequence>
<dbReference type="AlphaFoldDB" id="A0A1M6Q5D7"/>
<evidence type="ECO:0000313" key="3">
    <source>
        <dbReference type="EMBL" id="SHK15479.1"/>
    </source>
</evidence>
<dbReference type="PROSITE" id="PS51257">
    <property type="entry name" value="PROKAR_LIPOPROTEIN"/>
    <property type="match status" value="1"/>
</dbReference>
<keyword evidence="1" id="KW-0732">Signal</keyword>
<reference evidence="4" key="1">
    <citation type="submission" date="2016-11" db="EMBL/GenBank/DDBJ databases">
        <authorList>
            <person name="Varghese N."/>
            <person name="Submissions S."/>
        </authorList>
    </citation>
    <scope>NUCLEOTIDE SEQUENCE [LARGE SCALE GENOMIC DNA]</scope>
    <source>
        <strain evidence="4">CGMCC 1.10835</strain>
    </source>
</reference>
<organism evidence="3 4">
    <name type="scientific">Marinobacter antarcticus</name>
    <dbReference type="NCBI Taxonomy" id="564117"/>
    <lineage>
        <taxon>Bacteria</taxon>
        <taxon>Pseudomonadati</taxon>
        <taxon>Pseudomonadota</taxon>
        <taxon>Gammaproteobacteria</taxon>
        <taxon>Pseudomonadales</taxon>
        <taxon>Marinobacteraceae</taxon>
        <taxon>Marinobacter</taxon>
    </lineage>
</organism>
<dbReference type="Proteomes" id="UP000184497">
    <property type="component" value="Unassembled WGS sequence"/>
</dbReference>
<name>A0A1M6Q5D7_9GAMM</name>
<dbReference type="InterPro" id="IPR036280">
    <property type="entry name" value="Multihaem_cyt_sf"/>
</dbReference>
<evidence type="ECO:0000256" key="2">
    <source>
        <dbReference type="SAM" id="MobiDB-lite"/>
    </source>
</evidence>
<accession>A0A1M6Q5D7</accession>
<dbReference type="STRING" id="564117.SAMN05216369_0703"/>
<evidence type="ECO:0000313" key="4">
    <source>
        <dbReference type="Proteomes" id="UP000184497"/>
    </source>
</evidence>
<keyword evidence="4" id="KW-1185">Reference proteome</keyword>
<feature type="region of interest" description="Disordered" evidence="2">
    <location>
        <begin position="32"/>
        <end position="53"/>
    </location>
</feature>
<evidence type="ECO:0000256" key="1">
    <source>
        <dbReference type="ARBA" id="ARBA00022729"/>
    </source>
</evidence>
<dbReference type="PANTHER" id="PTHR35038">
    <property type="entry name" value="DISSIMILATORY SULFITE REDUCTASE SIRA"/>
    <property type="match status" value="1"/>
</dbReference>
<dbReference type="OrthoDB" id="9814800at2"/>
<dbReference type="RefSeq" id="WP_072795542.1">
    <property type="nucleotide sequence ID" value="NZ_FRAQ01000001.1"/>
</dbReference>
<dbReference type="SUPFAM" id="SSF48695">
    <property type="entry name" value="Multiheme cytochromes"/>
    <property type="match status" value="1"/>
</dbReference>
<dbReference type="EMBL" id="FRAQ01000001">
    <property type="protein sequence ID" value="SHK15479.1"/>
    <property type="molecule type" value="Genomic_DNA"/>
</dbReference>